<reference evidence="10 11" key="1">
    <citation type="submission" date="2018-07" db="EMBL/GenBank/DDBJ databases">
        <title>The complete nuclear genome of the prasinophyte Chloropicon primus (CCMP1205).</title>
        <authorList>
            <person name="Pombert J.-F."/>
            <person name="Otis C."/>
            <person name="Turmel M."/>
            <person name="Lemieux C."/>
        </authorList>
    </citation>
    <scope>NUCLEOTIDE SEQUENCE [LARGE SCALE GENOMIC DNA]</scope>
    <source>
        <strain evidence="10 11">CCMP1205</strain>
    </source>
</reference>
<sequence length="665" mass="74693">MSGGRAMSGGRVAVRDASLCLAVAVTVVAALAPACEGFYLPGVAPQDFSRGDEVQPRVGRVSSAKTHIPFDYYELPLCDPAGKPKDAPANLGEILSADRYHSAPFQLAALVNETCRTMCDFPHTQKAVRLRSALIMDAYDVRIRIDNMPAMYLEAKPTRNEVTLETEIRLEAPKEIGYPLGSIRIIEGKRTMVVHNHITLWIQYHMVDSPQARGKKARIISVYVTTTTYDSSDPSTWQENCKQASSSPFQNVVAPQLASKPTRMSYSVRWVETSNRWATRWDSILQMDSYEHETNWSSLINTILLLLLLGFLVAVIILRAVKNDFAALREFEGDDMGAEDASNVVWKKLARDVFRQPRRLFLLSVLYGNGAQLLAMLGMQMFFALLGFYSPSNRGSFLTYSLIGYAFLAVVGGRAASRLYGCFPDEMNRRKLVVATATLIPGTVFGAFFLIDLVLWAKGSSGATPFLTLLFIMFLWFGVTLPLTFLGSYLGFKKPYEFPIKPARIPRLVPQKTCFMSLPVLATFAGLTLYSMMFIQVFQVVQKVWLHQFVYMFGFLFLSGTFFLVGCIEITIIAVYLTLSYEDYHWWWRAFLVPFSSGIFMFLGTIIYQAMLTNELFDNVQFVTVWMMSSYLGMSCLAVSLIAGAVGLWSSIWFTTVIYSRCKPD</sequence>
<dbReference type="GO" id="GO:0010008">
    <property type="term" value="C:endosome membrane"/>
    <property type="evidence" value="ECO:0007669"/>
    <property type="project" value="UniProtKB-SubCell"/>
</dbReference>
<evidence type="ECO:0000256" key="9">
    <source>
        <dbReference type="RuleBase" id="RU363079"/>
    </source>
</evidence>
<dbReference type="OrthoDB" id="1666796at2759"/>
<dbReference type="Pfam" id="PF02990">
    <property type="entry name" value="EMP70"/>
    <property type="match status" value="1"/>
</dbReference>
<dbReference type="InterPro" id="IPR004240">
    <property type="entry name" value="EMP70"/>
</dbReference>
<feature type="transmembrane region" description="Helical" evidence="9">
    <location>
        <begin position="397"/>
        <end position="420"/>
    </location>
</feature>
<keyword evidence="11" id="KW-1185">Reference proteome</keyword>
<keyword evidence="8 9" id="KW-0472">Membrane</keyword>
<dbReference type="Proteomes" id="UP000316726">
    <property type="component" value="Chromosome 15"/>
</dbReference>
<dbReference type="SUPFAM" id="SSF103473">
    <property type="entry name" value="MFS general substrate transporter"/>
    <property type="match status" value="1"/>
</dbReference>
<evidence type="ECO:0000313" key="11">
    <source>
        <dbReference type="Proteomes" id="UP000316726"/>
    </source>
</evidence>
<dbReference type="AlphaFoldDB" id="A0A5B8MZD2"/>
<feature type="transmembrane region" description="Helical" evidence="9">
    <location>
        <begin position="550"/>
        <end position="579"/>
    </location>
</feature>
<dbReference type="EMBL" id="CP031048">
    <property type="protein sequence ID" value="QDZ24992.1"/>
    <property type="molecule type" value="Genomic_DNA"/>
</dbReference>
<feature type="transmembrane region" description="Helical" evidence="9">
    <location>
        <begin position="591"/>
        <end position="611"/>
    </location>
</feature>
<feature type="transmembrane region" description="Helical" evidence="9">
    <location>
        <begin position="360"/>
        <end position="385"/>
    </location>
</feature>
<feature type="transmembrane region" description="Helical" evidence="9">
    <location>
        <begin position="299"/>
        <end position="321"/>
    </location>
</feature>
<dbReference type="PANTHER" id="PTHR10766:SF111">
    <property type="entry name" value="TRANSMEMBRANE 9 SUPERFAMILY MEMBER 2"/>
    <property type="match status" value="1"/>
</dbReference>
<organism evidence="10 11">
    <name type="scientific">Chloropicon primus</name>
    <dbReference type="NCBI Taxonomy" id="1764295"/>
    <lineage>
        <taxon>Eukaryota</taxon>
        <taxon>Viridiplantae</taxon>
        <taxon>Chlorophyta</taxon>
        <taxon>Chloropicophyceae</taxon>
        <taxon>Chloropicales</taxon>
        <taxon>Chloropicaceae</taxon>
        <taxon>Chloropicon</taxon>
    </lineage>
</organism>
<dbReference type="InterPro" id="IPR036259">
    <property type="entry name" value="MFS_trans_sf"/>
</dbReference>
<feature type="transmembrane region" description="Helical" evidence="9">
    <location>
        <begin position="513"/>
        <end position="538"/>
    </location>
</feature>
<comment type="subcellular location">
    <subcellularLocation>
        <location evidence="1">Endosome membrane</location>
        <topology evidence="1">Multi-pass membrane protein</topology>
    </subcellularLocation>
    <subcellularLocation>
        <location evidence="2">Golgi apparatus membrane</location>
        <topology evidence="2">Multi-pass membrane protein</topology>
    </subcellularLocation>
</comment>
<keyword evidence="7 9" id="KW-1133">Transmembrane helix</keyword>
<keyword evidence="6" id="KW-0967">Endosome</keyword>
<evidence type="ECO:0000256" key="6">
    <source>
        <dbReference type="ARBA" id="ARBA00022753"/>
    </source>
</evidence>
<evidence type="ECO:0000256" key="2">
    <source>
        <dbReference type="ARBA" id="ARBA00004653"/>
    </source>
</evidence>
<feature type="transmembrane region" description="Helical" evidence="9">
    <location>
        <begin position="631"/>
        <end position="659"/>
    </location>
</feature>
<evidence type="ECO:0000313" key="10">
    <source>
        <dbReference type="EMBL" id="QDZ24992.1"/>
    </source>
</evidence>
<evidence type="ECO:0000256" key="5">
    <source>
        <dbReference type="ARBA" id="ARBA00022729"/>
    </source>
</evidence>
<gene>
    <name evidence="10" type="ORF">A3770_15p75100</name>
</gene>
<evidence type="ECO:0000256" key="7">
    <source>
        <dbReference type="ARBA" id="ARBA00022989"/>
    </source>
</evidence>
<comment type="similarity">
    <text evidence="3 9">Belongs to the nonaspanin (TM9SF) (TC 9.A.2) family.</text>
</comment>
<feature type="transmembrane region" description="Helical" evidence="9">
    <location>
        <begin position="432"/>
        <end position="457"/>
    </location>
</feature>
<feature type="transmembrane region" description="Helical" evidence="9">
    <location>
        <begin position="469"/>
        <end position="492"/>
    </location>
</feature>
<dbReference type="PANTHER" id="PTHR10766">
    <property type="entry name" value="TRANSMEMBRANE 9 SUPERFAMILY PROTEIN"/>
    <property type="match status" value="1"/>
</dbReference>
<name>A0A5B8MZD2_9CHLO</name>
<proteinExistence type="inferred from homology"/>
<keyword evidence="5" id="KW-0732">Signal</keyword>
<evidence type="ECO:0000256" key="8">
    <source>
        <dbReference type="ARBA" id="ARBA00023136"/>
    </source>
</evidence>
<evidence type="ECO:0000256" key="1">
    <source>
        <dbReference type="ARBA" id="ARBA00004337"/>
    </source>
</evidence>
<accession>A0A5B8MZD2</accession>
<evidence type="ECO:0000256" key="4">
    <source>
        <dbReference type="ARBA" id="ARBA00022692"/>
    </source>
</evidence>
<keyword evidence="4 9" id="KW-0812">Transmembrane</keyword>
<dbReference type="GO" id="GO:0072657">
    <property type="term" value="P:protein localization to membrane"/>
    <property type="evidence" value="ECO:0007669"/>
    <property type="project" value="TreeGrafter"/>
</dbReference>
<protein>
    <recommendedName>
        <fullName evidence="9">Transmembrane 9 superfamily member</fullName>
    </recommendedName>
</protein>
<dbReference type="GO" id="GO:0000139">
    <property type="term" value="C:Golgi membrane"/>
    <property type="evidence" value="ECO:0007669"/>
    <property type="project" value="UniProtKB-SubCell"/>
</dbReference>
<evidence type="ECO:0000256" key="3">
    <source>
        <dbReference type="ARBA" id="ARBA00005227"/>
    </source>
</evidence>